<accession>A0A852UXB9</accession>
<feature type="region of interest" description="Disordered" evidence="1">
    <location>
        <begin position="1"/>
        <end position="32"/>
    </location>
</feature>
<evidence type="ECO:0000313" key="2">
    <source>
        <dbReference type="EMBL" id="NYF40899.1"/>
    </source>
</evidence>
<dbReference type="RefSeq" id="WP_179821191.1">
    <property type="nucleotide sequence ID" value="NZ_JACCCO010000001.1"/>
</dbReference>
<feature type="compositionally biased region" description="Basic and acidic residues" evidence="1">
    <location>
        <begin position="9"/>
        <end position="21"/>
    </location>
</feature>
<reference evidence="2 3" key="1">
    <citation type="submission" date="2020-07" db="EMBL/GenBank/DDBJ databases">
        <title>Sequencing the genomes of 1000 actinobacteria strains.</title>
        <authorList>
            <person name="Klenk H.-P."/>
        </authorList>
    </citation>
    <scope>NUCLEOTIDE SEQUENCE [LARGE SCALE GENOMIC DNA]</scope>
    <source>
        <strain evidence="2 3">DSM 45763</strain>
    </source>
</reference>
<dbReference type="EMBL" id="JACCCO010000001">
    <property type="protein sequence ID" value="NYF40899.1"/>
    <property type="molecule type" value="Genomic_DNA"/>
</dbReference>
<sequence length="140" mass="15975">MAHPLPDWRNGKSPDTPKPDDQDVTMQESQPVPLWLAHLHHRKVQQRVIPPDPDTSITIELDKAAYEALSHKARATGSRISDVVNAALQREIGNKPQVITLMQRWNLHRDDLDRAADALDVEQLTETEWGQIGIRRVRRS</sequence>
<gene>
    <name evidence="2" type="ORF">HDA43_003058</name>
</gene>
<proteinExistence type="predicted"/>
<evidence type="ECO:0000313" key="3">
    <source>
        <dbReference type="Proteomes" id="UP000576393"/>
    </source>
</evidence>
<dbReference type="AlphaFoldDB" id="A0A852UXB9"/>
<evidence type="ECO:0000256" key="1">
    <source>
        <dbReference type="SAM" id="MobiDB-lite"/>
    </source>
</evidence>
<keyword evidence="3" id="KW-1185">Reference proteome</keyword>
<name>A0A852UXB9_9ACTN</name>
<protein>
    <submittedName>
        <fullName evidence="2">Uncharacterized protein</fullName>
    </submittedName>
</protein>
<organism evidence="2 3">
    <name type="scientific">Streptosporangium sandarakinum</name>
    <dbReference type="NCBI Taxonomy" id="1260955"/>
    <lineage>
        <taxon>Bacteria</taxon>
        <taxon>Bacillati</taxon>
        <taxon>Actinomycetota</taxon>
        <taxon>Actinomycetes</taxon>
        <taxon>Streptosporangiales</taxon>
        <taxon>Streptosporangiaceae</taxon>
        <taxon>Streptosporangium</taxon>
    </lineage>
</organism>
<comment type="caution">
    <text evidence="2">The sequence shown here is derived from an EMBL/GenBank/DDBJ whole genome shotgun (WGS) entry which is preliminary data.</text>
</comment>
<dbReference type="Proteomes" id="UP000576393">
    <property type="component" value="Unassembled WGS sequence"/>
</dbReference>